<evidence type="ECO:0000313" key="2">
    <source>
        <dbReference type="EMBL" id="KAJ01560.1"/>
    </source>
</evidence>
<feature type="signal peptide" evidence="1">
    <location>
        <begin position="1"/>
        <end position="20"/>
    </location>
</feature>
<dbReference type="Pfam" id="PF20569">
    <property type="entry name" value="DUF6778"/>
    <property type="match status" value="1"/>
</dbReference>
<proteinExistence type="predicted"/>
<gene>
    <name evidence="2" type="ORF">PM02_18790</name>
</gene>
<keyword evidence="1" id="KW-0732">Signal</keyword>
<dbReference type="AlphaFoldDB" id="A0A061SQM5"/>
<dbReference type="PROSITE" id="PS51318">
    <property type="entry name" value="TAT"/>
    <property type="match status" value="1"/>
</dbReference>
<keyword evidence="3" id="KW-1185">Reference proteome</keyword>
<feature type="chain" id="PRO_5001606698" description="Lipoprotein" evidence="1">
    <location>
        <begin position="21"/>
        <end position="176"/>
    </location>
</feature>
<dbReference type="EMBL" id="JEMU01000025">
    <property type="protein sequence ID" value="KAJ01560.1"/>
    <property type="molecule type" value="Genomic_DNA"/>
</dbReference>
<evidence type="ECO:0000256" key="1">
    <source>
        <dbReference type="SAM" id="SignalP"/>
    </source>
</evidence>
<dbReference type="eggNOG" id="ENOG502ZHG1">
    <property type="taxonomic scope" value="Bacteria"/>
</dbReference>
<dbReference type="Proteomes" id="UP000027337">
    <property type="component" value="Unassembled WGS sequence"/>
</dbReference>
<comment type="caution">
    <text evidence="2">The sequence shown here is derived from an EMBL/GenBank/DDBJ whole genome shotgun (WGS) entry which is preliminary data.</text>
</comment>
<dbReference type="InterPro" id="IPR006311">
    <property type="entry name" value="TAT_signal"/>
</dbReference>
<accession>A0A061SQM5</accession>
<name>A0A061SQM5_9RHOB</name>
<dbReference type="PROSITE" id="PS51257">
    <property type="entry name" value="PROKAR_LIPOPROTEIN"/>
    <property type="match status" value="1"/>
</dbReference>
<organism evidence="2 3">
    <name type="scientific">Sulfitobacter mediterraneus</name>
    <dbReference type="NCBI Taxonomy" id="83219"/>
    <lineage>
        <taxon>Bacteria</taxon>
        <taxon>Pseudomonadati</taxon>
        <taxon>Pseudomonadota</taxon>
        <taxon>Alphaproteobacteria</taxon>
        <taxon>Rhodobacterales</taxon>
        <taxon>Roseobacteraceae</taxon>
        <taxon>Sulfitobacter</taxon>
    </lineage>
</organism>
<sequence>MMNRRSFLAMAALTAVAACAEPLLDEQTAGSLKVVDVSVDVSQIEGVKGRQITVAPEKIQADVRNHLLAYLKDGSVGSRPVKAEVSITQFHLVSPGQALLVGGTSTISGVLTVKDARNGMVVLEPTKVYGTAKGGWALGGLVGAAVKADQTPEQDYKATIVGFSQDVRKRLLGAEK</sequence>
<dbReference type="STRING" id="83219.PM02_18790"/>
<protein>
    <recommendedName>
        <fullName evidence="4">Lipoprotein</fullName>
    </recommendedName>
</protein>
<reference evidence="2 3" key="1">
    <citation type="journal article" date="2014" name="Genome Announc.">
        <title>Draft Genome Sequences of Two Isolates of the Roseobacter Group, Sulfitobacter sp. Strains 3SOLIMAR09 and 1FIGIMAR09, from Harbors of Mallorca Island (Mediterranean Sea).</title>
        <authorList>
            <person name="Mas-Llado M."/>
            <person name="Pina-Villalonga J.M."/>
            <person name="Brunet-Galmes I."/>
            <person name="Nogales B."/>
            <person name="Bosch R."/>
        </authorList>
    </citation>
    <scope>NUCLEOTIDE SEQUENCE [LARGE SCALE GENOMIC DNA]</scope>
    <source>
        <strain evidence="2 3">1FIGIMAR09</strain>
    </source>
</reference>
<evidence type="ECO:0008006" key="4">
    <source>
        <dbReference type="Google" id="ProtNLM"/>
    </source>
</evidence>
<evidence type="ECO:0000313" key="3">
    <source>
        <dbReference type="Proteomes" id="UP000027337"/>
    </source>
</evidence>
<dbReference type="InterPro" id="IPR046705">
    <property type="entry name" value="DUF6778"/>
</dbReference>